<organism evidence="4 5">
    <name type="scientific">Sediminicoccus rosea</name>
    <dbReference type="NCBI Taxonomy" id="1225128"/>
    <lineage>
        <taxon>Bacteria</taxon>
        <taxon>Pseudomonadati</taxon>
        <taxon>Pseudomonadota</taxon>
        <taxon>Alphaproteobacteria</taxon>
        <taxon>Acetobacterales</taxon>
        <taxon>Roseomonadaceae</taxon>
        <taxon>Sediminicoccus</taxon>
    </lineage>
</organism>
<dbReference type="Proteomes" id="UP001305521">
    <property type="component" value="Chromosome"/>
</dbReference>
<gene>
    <name evidence="4" type="ORF">R9Z33_05045</name>
</gene>
<evidence type="ECO:0000313" key="5">
    <source>
        <dbReference type="Proteomes" id="UP001305521"/>
    </source>
</evidence>
<sequence length="445" mass="49096">MTLPAPRVWTDGFPLTLSHGTGITTYARGHAATLRRLGLSLGMLYGRPLPSIADPAEREVRFFDARVLPGRPLHQRFLGLLRNPRGPMAQPIPLSRMVDTAATSAITYETFATANLPAVDELWNADDAFGRAQLHFAVRRSLMSIRAPSPPALMHWTHIHPIRLAGTRNIYTVHDLIPLRLPWATLDFKANWLNTVRRLAQQADHIVTVSEHARRDLIDQIGIPEERVTNTYQAVFPPAFAMDEEMSVARLRRAHQLEPRGYFLFLSRIEPRKNLARMLDAYLASGTQIPFIIVGGMAHHGKQELRLLTEAGGTRSADGRIRYIGYVPQLDVEILVRHARALCFASLYEGFGLPAVEAMQAGTAVLTSNTSCMPEVVGDAALTVTPTDTRALAEALQALDGNEDLRRGLEAAGPKRAAFFSPDRYAERLGALYARLGILPTGGDA</sequence>
<feature type="domain" description="Glycosyltransferase subfamily 4-like N-terminal" evidence="3">
    <location>
        <begin position="135"/>
        <end position="229"/>
    </location>
</feature>
<accession>A0ABZ0PKS1</accession>
<dbReference type="InterPro" id="IPR028098">
    <property type="entry name" value="Glyco_trans_4-like_N"/>
</dbReference>
<dbReference type="PANTHER" id="PTHR46401">
    <property type="entry name" value="GLYCOSYLTRANSFERASE WBBK-RELATED"/>
    <property type="match status" value="1"/>
</dbReference>
<dbReference type="SUPFAM" id="SSF53756">
    <property type="entry name" value="UDP-Glycosyltransferase/glycogen phosphorylase"/>
    <property type="match status" value="1"/>
</dbReference>
<dbReference type="Pfam" id="PF13439">
    <property type="entry name" value="Glyco_transf_4"/>
    <property type="match status" value="1"/>
</dbReference>
<name>A0ABZ0PKS1_9PROT</name>
<dbReference type="EMBL" id="CP137852">
    <property type="protein sequence ID" value="WPB86237.1"/>
    <property type="molecule type" value="Genomic_DNA"/>
</dbReference>
<dbReference type="RefSeq" id="WP_318650210.1">
    <property type="nucleotide sequence ID" value="NZ_CP137852.1"/>
</dbReference>
<evidence type="ECO:0000256" key="1">
    <source>
        <dbReference type="ARBA" id="ARBA00022679"/>
    </source>
</evidence>
<proteinExistence type="predicted"/>
<evidence type="ECO:0000313" key="4">
    <source>
        <dbReference type="EMBL" id="WPB86237.1"/>
    </source>
</evidence>
<dbReference type="PANTHER" id="PTHR46401:SF2">
    <property type="entry name" value="GLYCOSYLTRANSFERASE WBBK-RELATED"/>
    <property type="match status" value="1"/>
</dbReference>
<evidence type="ECO:0000259" key="2">
    <source>
        <dbReference type="Pfam" id="PF00534"/>
    </source>
</evidence>
<evidence type="ECO:0000259" key="3">
    <source>
        <dbReference type="Pfam" id="PF13439"/>
    </source>
</evidence>
<keyword evidence="1" id="KW-0808">Transferase</keyword>
<reference evidence="4 5" key="1">
    <citation type="submission" date="2023-11" db="EMBL/GenBank/DDBJ databases">
        <title>Arctic aerobic anoxygenic photoheterotroph Sediminicoccus rosea KRV36 adapts its photosynthesis to long days of polar summer.</title>
        <authorList>
            <person name="Tomasch J."/>
            <person name="Kopejtka K."/>
            <person name="Bily T."/>
            <person name="Gardiner A.T."/>
            <person name="Gardian Z."/>
            <person name="Shivaramu S."/>
            <person name="Koblizek M."/>
            <person name="Engelhardt F."/>
            <person name="Kaftan D."/>
        </authorList>
    </citation>
    <scope>NUCLEOTIDE SEQUENCE [LARGE SCALE GENOMIC DNA]</scope>
    <source>
        <strain evidence="4 5">R-30</strain>
    </source>
</reference>
<feature type="domain" description="Glycosyl transferase family 1" evidence="2">
    <location>
        <begin position="253"/>
        <end position="415"/>
    </location>
</feature>
<protein>
    <submittedName>
        <fullName evidence="4">Glycosyltransferase family 1 protein</fullName>
    </submittedName>
</protein>
<dbReference type="Pfam" id="PF00534">
    <property type="entry name" value="Glycos_transf_1"/>
    <property type="match status" value="1"/>
</dbReference>
<keyword evidence="5" id="KW-1185">Reference proteome</keyword>
<dbReference type="CDD" id="cd03809">
    <property type="entry name" value="GT4_MtfB-like"/>
    <property type="match status" value="1"/>
</dbReference>
<dbReference type="InterPro" id="IPR001296">
    <property type="entry name" value="Glyco_trans_1"/>
</dbReference>
<dbReference type="Gene3D" id="3.40.50.2000">
    <property type="entry name" value="Glycogen Phosphorylase B"/>
    <property type="match status" value="2"/>
</dbReference>